<evidence type="ECO:0000313" key="4">
    <source>
        <dbReference type="Proteomes" id="UP000269945"/>
    </source>
</evidence>
<reference evidence="3 4" key="1">
    <citation type="submission" date="2018-10" db="EMBL/GenBank/DDBJ databases">
        <authorList>
            <person name="Ekblom R."/>
            <person name="Jareborg N."/>
        </authorList>
    </citation>
    <scope>NUCLEOTIDE SEQUENCE [LARGE SCALE GENOMIC DNA]</scope>
    <source>
        <tissue evidence="3">Muscle</tissue>
    </source>
</reference>
<organism evidence="3 4">
    <name type="scientific">Gulo gulo</name>
    <name type="common">Wolverine</name>
    <name type="synonym">Gluton</name>
    <dbReference type="NCBI Taxonomy" id="48420"/>
    <lineage>
        <taxon>Eukaryota</taxon>
        <taxon>Metazoa</taxon>
        <taxon>Chordata</taxon>
        <taxon>Craniata</taxon>
        <taxon>Vertebrata</taxon>
        <taxon>Euteleostomi</taxon>
        <taxon>Mammalia</taxon>
        <taxon>Eutheria</taxon>
        <taxon>Laurasiatheria</taxon>
        <taxon>Carnivora</taxon>
        <taxon>Caniformia</taxon>
        <taxon>Musteloidea</taxon>
        <taxon>Mustelidae</taxon>
        <taxon>Guloninae</taxon>
        <taxon>Gulo</taxon>
    </lineage>
</organism>
<comment type="caution">
    <text evidence="3">The sequence shown here is derived from an EMBL/GenBank/DDBJ whole genome shotgun (WGS) entry which is preliminary data.</text>
</comment>
<dbReference type="AlphaFoldDB" id="A0A9X9LP27"/>
<dbReference type="Pfam" id="PF00071">
    <property type="entry name" value="Ras"/>
    <property type="match status" value="1"/>
</dbReference>
<evidence type="ECO:0000256" key="1">
    <source>
        <dbReference type="ARBA" id="ARBA00022741"/>
    </source>
</evidence>
<protein>
    <recommendedName>
        <fullName evidence="5">Small monomeric GTPase</fullName>
    </recommendedName>
</protein>
<dbReference type="PANTHER" id="PTHR24070">
    <property type="entry name" value="RAS, DI-RAS, AND RHEB FAMILY MEMBERS OF SMALL GTPASE SUPERFAMILY"/>
    <property type="match status" value="1"/>
</dbReference>
<dbReference type="InterPro" id="IPR005225">
    <property type="entry name" value="Small_GTP-bd"/>
</dbReference>
<gene>
    <name evidence="3" type="ORF">BN2614_LOCUS1</name>
</gene>
<sequence length="101" mass="11767">MRDQYKRAGTDFLCVFAIDNNKSFAVINLYREQIKQVKDSEDVPMVLGGNKCDLSTRIVDTKQAHELAKSYGIPLTENSAKTKRLWTMPFIYWREKYVSIK</sequence>
<dbReference type="NCBIfam" id="TIGR00231">
    <property type="entry name" value="small_GTP"/>
    <property type="match status" value="1"/>
</dbReference>
<evidence type="ECO:0008006" key="5">
    <source>
        <dbReference type="Google" id="ProtNLM"/>
    </source>
</evidence>
<evidence type="ECO:0000256" key="2">
    <source>
        <dbReference type="ARBA" id="ARBA00023134"/>
    </source>
</evidence>
<dbReference type="InterPro" id="IPR001806">
    <property type="entry name" value="Small_GTPase"/>
</dbReference>
<dbReference type="PROSITE" id="PS51421">
    <property type="entry name" value="RAS"/>
    <property type="match status" value="1"/>
</dbReference>
<dbReference type="InterPro" id="IPR020849">
    <property type="entry name" value="Small_GTPase_Ras-type"/>
</dbReference>
<dbReference type="SMART" id="SM00173">
    <property type="entry name" value="RAS"/>
    <property type="match status" value="1"/>
</dbReference>
<dbReference type="Proteomes" id="UP000269945">
    <property type="component" value="Unassembled WGS sequence"/>
</dbReference>
<keyword evidence="1" id="KW-0547">Nucleotide-binding</keyword>
<keyword evidence="4" id="KW-1185">Reference proteome</keyword>
<dbReference type="EMBL" id="CYRY02009841">
    <property type="protein sequence ID" value="VCW78065.1"/>
    <property type="molecule type" value="Genomic_DNA"/>
</dbReference>
<dbReference type="PROSITE" id="PS51419">
    <property type="entry name" value="RAB"/>
    <property type="match status" value="1"/>
</dbReference>
<dbReference type="GO" id="GO:0007165">
    <property type="term" value="P:signal transduction"/>
    <property type="evidence" value="ECO:0007669"/>
    <property type="project" value="InterPro"/>
</dbReference>
<dbReference type="SUPFAM" id="SSF52540">
    <property type="entry name" value="P-loop containing nucleoside triphosphate hydrolases"/>
    <property type="match status" value="1"/>
</dbReference>
<name>A0A9X9LP27_GULGU</name>
<dbReference type="Gene3D" id="3.40.50.300">
    <property type="entry name" value="P-loop containing nucleotide triphosphate hydrolases"/>
    <property type="match status" value="1"/>
</dbReference>
<proteinExistence type="predicted"/>
<dbReference type="GO" id="GO:0005525">
    <property type="term" value="F:GTP binding"/>
    <property type="evidence" value="ECO:0007669"/>
    <property type="project" value="UniProtKB-KW"/>
</dbReference>
<dbReference type="GO" id="GO:0016020">
    <property type="term" value="C:membrane"/>
    <property type="evidence" value="ECO:0007669"/>
    <property type="project" value="InterPro"/>
</dbReference>
<dbReference type="GO" id="GO:0003924">
    <property type="term" value="F:GTPase activity"/>
    <property type="evidence" value="ECO:0007669"/>
    <property type="project" value="InterPro"/>
</dbReference>
<dbReference type="InterPro" id="IPR027417">
    <property type="entry name" value="P-loop_NTPase"/>
</dbReference>
<accession>A0A9X9LP27</accession>
<evidence type="ECO:0000313" key="3">
    <source>
        <dbReference type="EMBL" id="VCW78065.1"/>
    </source>
</evidence>
<keyword evidence="2" id="KW-0342">GTP-binding</keyword>